<sequence length="132" mass="15591">MTVEIKLELLQFLNVALNHTRFIAITRQVDELKNKSLSSFLGKKIEVVAFEDNKYFQFQNKQWVPVTEDKADRVLVRINAAGFFEDYKPIQFGSDFPDTQAALEFWEQINRRWVKLTKDMLVLGVEYIEEKK</sequence>
<protein>
    <submittedName>
        <fullName evidence="1">Uncharacterized protein</fullName>
    </submittedName>
</protein>
<evidence type="ECO:0000313" key="1">
    <source>
        <dbReference type="EMBL" id="MDG4984375.1"/>
    </source>
</evidence>
<dbReference type="EMBL" id="JAOWLY010000009">
    <property type="protein sequence ID" value="MDG4984375.1"/>
    <property type="molecule type" value="Genomic_DNA"/>
</dbReference>
<organism evidence="1 2">
    <name type="scientific">Lactococcus lactis</name>
    <dbReference type="NCBI Taxonomy" id="1358"/>
    <lineage>
        <taxon>Bacteria</taxon>
        <taxon>Bacillati</taxon>
        <taxon>Bacillota</taxon>
        <taxon>Bacilli</taxon>
        <taxon>Lactobacillales</taxon>
        <taxon>Streptococcaceae</taxon>
        <taxon>Lactococcus</taxon>
    </lineage>
</organism>
<reference evidence="1" key="2">
    <citation type="journal article" date="2023" name="Food Microbiol.">
        <title>Evaluation of the fermentation potential of lactic acid bacteria isolated from herbs, fruits and vegetables as starter cultures in nut-based milk alternatives.</title>
        <authorList>
            <person name="Huang W."/>
            <person name="Dong A."/>
            <person name="Pham H.T."/>
            <person name="Zhou C."/>
            <person name="Huo Z."/>
            <person name="Watjen A.P."/>
            <person name="Prakash S."/>
            <person name="Bang-Berthelsen C.H."/>
            <person name="Turner M.S."/>
        </authorList>
    </citation>
    <scope>NUCLEOTIDE SEQUENCE</scope>
    <source>
        <strain evidence="1">3</strain>
    </source>
</reference>
<dbReference type="RefSeq" id="WP_278229099.1">
    <property type="nucleotide sequence ID" value="NZ_JAOWLY010000009.1"/>
</dbReference>
<evidence type="ECO:0000313" key="2">
    <source>
        <dbReference type="Proteomes" id="UP001152614"/>
    </source>
</evidence>
<proteinExistence type="predicted"/>
<dbReference type="Proteomes" id="UP001152614">
    <property type="component" value="Unassembled WGS sequence"/>
</dbReference>
<comment type="caution">
    <text evidence="1">The sequence shown here is derived from an EMBL/GenBank/DDBJ whole genome shotgun (WGS) entry which is preliminary data.</text>
</comment>
<reference evidence="1" key="1">
    <citation type="submission" date="2022-10" db="EMBL/GenBank/DDBJ databases">
        <authorList>
            <person name="Turner M.S."/>
            <person name="Huang W."/>
        </authorList>
    </citation>
    <scope>NUCLEOTIDE SEQUENCE</scope>
    <source>
        <strain evidence="1">3</strain>
    </source>
</reference>
<name>A0A9X4NHT9_9LACT</name>
<dbReference type="AlphaFoldDB" id="A0A9X4NHT9"/>
<gene>
    <name evidence="1" type="ORF">OGZ51_09490</name>
</gene>
<accession>A0A9X4NHT9</accession>